<evidence type="ECO:0000313" key="5">
    <source>
        <dbReference type="Proteomes" id="UP001631993"/>
    </source>
</evidence>
<feature type="region of interest" description="Disordered" evidence="2">
    <location>
        <begin position="1"/>
        <end position="69"/>
    </location>
</feature>
<accession>A0ABW9I9K3</accession>
<feature type="transmembrane region" description="Helical" evidence="3">
    <location>
        <begin position="270"/>
        <end position="288"/>
    </location>
</feature>
<evidence type="ECO:0000256" key="1">
    <source>
        <dbReference type="SAM" id="Coils"/>
    </source>
</evidence>
<dbReference type="Proteomes" id="UP001631993">
    <property type="component" value="Unassembled WGS sequence"/>
</dbReference>
<feature type="transmembrane region" description="Helical" evidence="3">
    <location>
        <begin position="300"/>
        <end position="321"/>
    </location>
</feature>
<dbReference type="RefSeq" id="WP_150472348.1">
    <property type="nucleotide sequence ID" value="NZ_BMVS01000019.1"/>
</dbReference>
<protein>
    <recommendedName>
        <fullName evidence="6">Integral membrane protein</fullName>
    </recommendedName>
</protein>
<name>A0ABW9I9K3_STRGJ</name>
<keyword evidence="1" id="KW-0175">Coiled coil</keyword>
<evidence type="ECO:0000256" key="3">
    <source>
        <dbReference type="SAM" id="Phobius"/>
    </source>
</evidence>
<keyword evidence="5" id="KW-1185">Reference proteome</keyword>
<feature type="transmembrane region" description="Helical" evidence="3">
    <location>
        <begin position="368"/>
        <end position="389"/>
    </location>
</feature>
<sequence length="497" mass="53732">MSTTDTGPEEPRRLRYGLPFRRGEGRAPGLGRTGGSTAPRGPVPPTESREARQLLSQAESAGRRAAGEGTLNPYVLGSVHRLPYFGRLTGLRGHARDRTVARHHEREERELLASARLYAATAAREEDARRARDAQVEEVRRRLAATAQLDRAATRIAAREDSRDRVLPWMTRRLATAGPDPDRDRGPGTDPAPEPATPYASDPDDDFEPETVPAPAPPAAHWEGLTETAAMARRPRLALATLLVLVELPVYVTLFLAIHEGTAEGRLSAYLLSAAVGVVMTAGPFQAGRQWRRRGATASLWVVLPVAAALASVWAWAAWYLGDLRARIVFRETPDTGLADLARQVGFEGELPAAPTVLEQLHLDQHTVGVTFISLLLLSGGIAFLLALSEEHPFVAAYRHHQRNAEKAEAELVRAVAAAAGARRDQDTQEARARERGEALAAELAAVDAVFEAAAHAYLDGVQAASHDPAVTEGAMRLSARYPLLPEPAPTRARATI</sequence>
<comment type="caution">
    <text evidence="4">The sequence shown here is derived from an EMBL/GenBank/DDBJ whole genome shotgun (WGS) entry which is preliminary data.</text>
</comment>
<evidence type="ECO:0008006" key="6">
    <source>
        <dbReference type="Google" id="ProtNLM"/>
    </source>
</evidence>
<proteinExistence type="predicted"/>
<evidence type="ECO:0000313" key="4">
    <source>
        <dbReference type="EMBL" id="MFM9644697.1"/>
    </source>
</evidence>
<dbReference type="GeneID" id="93762740"/>
<evidence type="ECO:0000256" key="2">
    <source>
        <dbReference type="SAM" id="MobiDB-lite"/>
    </source>
</evidence>
<feature type="coiled-coil region" evidence="1">
    <location>
        <begin position="398"/>
        <end position="425"/>
    </location>
</feature>
<feature type="transmembrane region" description="Helical" evidence="3">
    <location>
        <begin position="237"/>
        <end position="258"/>
    </location>
</feature>
<gene>
    <name evidence="4" type="ORF">ACKI1S_00910</name>
</gene>
<keyword evidence="3" id="KW-0472">Membrane</keyword>
<keyword evidence="3" id="KW-0812">Transmembrane</keyword>
<feature type="region of interest" description="Disordered" evidence="2">
    <location>
        <begin position="168"/>
        <end position="219"/>
    </location>
</feature>
<keyword evidence="3" id="KW-1133">Transmembrane helix</keyword>
<reference evidence="4 5" key="1">
    <citation type="submission" date="2024-12" db="EMBL/GenBank/DDBJ databases">
        <title>Forecasting of Potato common scab and diversities of Pathogenic streptomyces spp. in china.</title>
        <authorList>
            <person name="Handique U."/>
            <person name="Wu J."/>
        </authorList>
    </citation>
    <scope>NUCLEOTIDE SEQUENCE [LARGE SCALE GENOMIC DNA]</scope>
    <source>
        <strain evidence="4 5">ZRIMU1585</strain>
    </source>
</reference>
<organism evidence="4 5">
    <name type="scientific">Streptomyces galilaeus</name>
    <dbReference type="NCBI Taxonomy" id="33899"/>
    <lineage>
        <taxon>Bacteria</taxon>
        <taxon>Bacillati</taxon>
        <taxon>Actinomycetota</taxon>
        <taxon>Actinomycetes</taxon>
        <taxon>Kitasatosporales</taxon>
        <taxon>Streptomycetaceae</taxon>
        <taxon>Streptomyces</taxon>
    </lineage>
</organism>
<dbReference type="EMBL" id="JBJVNE010000001">
    <property type="protein sequence ID" value="MFM9644697.1"/>
    <property type="molecule type" value="Genomic_DNA"/>
</dbReference>